<dbReference type="Proteomes" id="UP001151760">
    <property type="component" value="Unassembled WGS sequence"/>
</dbReference>
<reference evidence="1" key="1">
    <citation type="journal article" date="2022" name="Int. J. Mol. Sci.">
        <title>Draft Genome of Tanacetum Coccineum: Genomic Comparison of Closely Related Tanacetum-Family Plants.</title>
        <authorList>
            <person name="Yamashiro T."/>
            <person name="Shiraishi A."/>
            <person name="Nakayama K."/>
            <person name="Satake H."/>
        </authorList>
    </citation>
    <scope>NUCLEOTIDE SEQUENCE</scope>
</reference>
<protein>
    <submittedName>
        <fullName evidence="1">Uncharacterized protein</fullName>
    </submittedName>
</protein>
<comment type="caution">
    <text evidence="1">The sequence shown here is derived from an EMBL/GenBank/DDBJ whole genome shotgun (WGS) entry which is preliminary data.</text>
</comment>
<evidence type="ECO:0000313" key="2">
    <source>
        <dbReference type="Proteomes" id="UP001151760"/>
    </source>
</evidence>
<dbReference type="EMBL" id="BQNB010011946">
    <property type="protein sequence ID" value="GJS97238.1"/>
    <property type="molecule type" value="Genomic_DNA"/>
</dbReference>
<gene>
    <name evidence="1" type="ORF">Tco_0804206</name>
</gene>
<sequence>MDVKSASLWKIDEEGYMCLIPPGFLVPKYSSKVYKVVMLIYGLHKTPPDLVCACSRLQVTQRPSHLVMSNEFLDSGTMLEAILDRNPQHENYVAATSDYGQVFMDSKSTVQTLVLNFYEYKRSH</sequence>
<organism evidence="1 2">
    <name type="scientific">Tanacetum coccineum</name>
    <dbReference type="NCBI Taxonomy" id="301880"/>
    <lineage>
        <taxon>Eukaryota</taxon>
        <taxon>Viridiplantae</taxon>
        <taxon>Streptophyta</taxon>
        <taxon>Embryophyta</taxon>
        <taxon>Tracheophyta</taxon>
        <taxon>Spermatophyta</taxon>
        <taxon>Magnoliopsida</taxon>
        <taxon>eudicotyledons</taxon>
        <taxon>Gunneridae</taxon>
        <taxon>Pentapetalae</taxon>
        <taxon>asterids</taxon>
        <taxon>campanulids</taxon>
        <taxon>Asterales</taxon>
        <taxon>Asteraceae</taxon>
        <taxon>Asteroideae</taxon>
        <taxon>Anthemideae</taxon>
        <taxon>Anthemidinae</taxon>
        <taxon>Tanacetum</taxon>
    </lineage>
</organism>
<accession>A0ABQ5A811</accession>
<proteinExistence type="predicted"/>
<evidence type="ECO:0000313" key="1">
    <source>
        <dbReference type="EMBL" id="GJS97238.1"/>
    </source>
</evidence>
<keyword evidence="2" id="KW-1185">Reference proteome</keyword>
<reference evidence="1" key="2">
    <citation type="submission" date="2022-01" db="EMBL/GenBank/DDBJ databases">
        <authorList>
            <person name="Yamashiro T."/>
            <person name="Shiraishi A."/>
            <person name="Satake H."/>
            <person name="Nakayama K."/>
        </authorList>
    </citation>
    <scope>NUCLEOTIDE SEQUENCE</scope>
</reference>
<name>A0ABQ5A811_9ASTR</name>